<dbReference type="EMBL" id="LRQE01000006">
    <property type="protein sequence ID" value="KXA31598.1"/>
    <property type="molecule type" value="Genomic_DNA"/>
</dbReference>
<name>A0A133PS11_9FIRM</name>
<accession>A0A133PS11</accession>
<protein>
    <submittedName>
        <fullName evidence="1">Uncharacterized protein</fullName>
    </submittedName>
</protein>
<proteinExistence type="predicted"/>
<reference evidence="1 2" key="1">
    <citation type="submission" date="2016-01" db="EMBL/GenBank/DDBJ databases">
        <authorList>
            <person name="Oliw E.H."/>
        </authorList>
    </citation>
    <scope>NUCLEOTIDE SEQUENCE [LARGE SCALE GENOMIC DNA]</scope>
    <source>
        <strain evidence="1 2">CMW7756A</strain>
    </source>
</reference>
<sequence length="108" mass="12512">MNIDRRKITRVEKNVKSLSKNIRLKTEVGRFIKKTSRGRLSPVTLEVKIDRPVRPPDISKLGLIIYVMEKAVIMLQKITESNFLAKVFEKIQSLKLVLCKFTLSPQFL</sequence>
<evidence type="ECO:0000313" key="2">
    <source>
        <dbReference type="Proteomes" id="UP000070174"/>
    </source>
</evidence>
<organism evidence="1">
    <name type="scientific">Peptoniphilus harei</name>
    <dbReference type="NCBI Taxonomy" id="54005"/>
    <lineage>
        <taxon>Bacteria</taxon>
        <taxon>Bacillati</taxon>
        <taxon>Bacillota</taxon>
        <taxon>Tissierellia</taxon>
        <taxon>Tissierellales</taxon>
        <taxon>Peptoniphilaceae</taxon>
        <taxon>Peptoniphilus</taxon>
    </lineage>
</organism>
<evidence type="ECO:0000313" key="1">
    <source>
        <dbReference type="EMBL" id="KXA31598.1"/>
    </source>
</evidence>
<dbReference type="PATRIC" id="fig|54005.3.peg.317"/>
<gene>
    <name evidence="1" type="ORF">HMPREF3229_00321</name>
</gene>
<dbReference type="Proteomes" id="UP000070174">
    <property type="component" value="Unassembled WGS sequence"/>
</dbReference>
<dbReference type="AlphaFoldDB" id="A0A133PS11"/>
<comment type="caution">
    <text evidence="1">The sequence shown here is derived from an EMBL/GenBank/DDBJ whole genome shotgun (WGS) entry which is preliminary data.</text>
</comment>